<keyword evidence="5" id="KW-0812">Transmembrane</keyword>
<comment type="catalytic activity">
    <reaction evidence="12">
        <text>L-proline(in) + Na(+)(in) = L-proline(out) + Na(+)(out)</text>
        <dbReference type="Rhea" id="RHEA:28967"/>
        <dbReference type="ChEBI" id="CHEBI:29101"/>
        <dbReference type="ChEBI" id="CHEBI:60039"/>
    </reaction>
</comment>
<keyword evidence="4" id="KW-1003">Cell membrane</keyword>
<comment type="subcellular location">
    <subcellularLocation>
        <location evidence="1">Cell membrane</location>
        <topology evidence="1">Multi-pass membrane protein</topology>
    </subcellularLocation>
</comment>
<dbReference type="InterPro" id="IPR001734">
    <property type="entry name" value="Na/solute_symporter"/>
</dbReference>
<evidence type="ECO:0000256" key="5">
    <source>
        <dbReference type="ARBA" id="ARBA00022692"/>
    </source>
</evidence>
<dbReference type="Gene3D" id="1.20.1730.10">
    <property type="entry name" value="Sodium/glucose cotransporter"/>
    <property type="match status" value="1"/>
</dbReference>
<keyword evidence="9" id="KW-0406">Ion transport</keyword>
<dbReference type="InterPro" id="IPR050277">
    <property type="entry name" value="Sodium:Solute_Symporter"/>
</dbReference>
<dbReference type="Proteomes" id="UP000322553">
    <property type="component" value="Chromosome"/>
</dbReference>
<dbReference type="STRING" id="657387.BH688_14460"/>
<evidence type="ECO:0000256" key="9">
    <source>
        <dbReference type="ARBA" id="ARBA00023065"/>
    </source>
</evidence>
<evidence type="ECO:0000256" key="11">
    <source>
        <dbReference type="ARBA" id="ARBA00023201"/>
    </source>
</evidence>
<dbReference type="CDD" id="cd10322">
    <property type="entry name" value="SLC5sbd"/>
    <property type="match status" value="1"/>
</dbReference>
<evidence type="ECO:0000256" key="12">
    <source>
        <dbReference type="ARBA" id="ARBA00033708"/>
    </source>
</evidence>
<organism evidence="14 15">
    <name type="scientific">Kushneria phosphatilytica</name>
    <dbReference type="NCBI Taxonomy" id="657387"/>
    <lineage>
        <taxon>Bacteria</taxon>
        <taxon>Pseudomonadati</taxon>
        <taxon>Pseudomonadota</taxon>
        <taxon>Gammaproteobacteria</taxon>
        <taxon>Oceanospirillales</taxon>
        <taxon>Halomonadaceae</taxon>
        <taxon>Kushneria</taxon>
    </lineage>
</organism>
<evidence type="ECO:0000256" key="8">
    <source>
        <dbReference type="ARBA" id="ARBA00023053"/>
    </source>
</evidence>
<comment type="similarity">
    <text evidence="2 13">Belongs to the sodium:solute symporter (SSF) (TC 2.A.21) family.</text>
</comment>
<keyword evidence="11" id="KW-0739">Sodium transport</keyword>
<dbReference type="InterPro" id="IPR038377">
    <property type="entry name" value="Na/Glc_symporter_sf"/>
</dbReference>
<dbReference type="PANTHER" id="PTHR48086">
    <property type="entry name" value="SODIUM/PROLINE SYMPORTER-RELATED"/>
    <property type="match status" value="1"/>
</dbReference>
<dbReference type="OrthoDB" id="9789704at2"/>
<evidence type="ECO:0000256" key="1">
    <source>
        <dbReference type="ARBA" id="ARBA00004651"/>
    </source>
</evidence>
<dbReference type="GO" id="GO:0005886">
    <property type="term" value="C:plasma membrane"/>
    <property type="evidence" value="ECO:0007669"/>
    <property type="project" value="UniProtKB-SubCell"/>
</dbReference>
<evidence type="ECO:0000256" key="6">
    <source>
        <dbReference type="ARBA" id="ARBA00022847"/>
    </source>
</evidence>
<keyword evidence="8" id="KW-0915">Sodium</keyword>
<protein>
    <submittedName>
        <fullName evidence="14">Sodium:solute symporter family protein</fullName>
    </submittedName>
</protein>
<dbReference type="PROSITE" id="PS50283">
    <property type="entry name" value="NA_SOLUT_SYMP_3"/>
    <property type="match status" value="1"/>
</dbReference>
<name>A0A1S1NS65_9GAMM</name>
<dbReference type="Pfam" id="PF00474">
    <property type="entry name" value="SSF"/>
    <property type="match status" value="1"/>
</dbReference>
<keyword evidence="3" id="KW-0813">Transport</keyword>
<dbReference type="GO" id="GO:0006814">
    <property type="term" value="P:sodium ion transport"/>
    <property type="evidence" value="ECO:0007669"/>
    <property type="project" value="UniProtKB-KW"/>
</dbReference>
<keyword evidence="10" id="KW-0472">Membrane</keyword>
<evidence type="ECO:0000256" key="7">
    <source>
        <dbReference type="ARBA" id="ARBA00022989"/>
    </source>
</evidence>
<keyword evidence="7" id="KW-1133">Transmembrane helix</keyword>
<dbReference type="GO" id="GO:0015293">
    <property type="term" value="F:symporter activity"/>
    <property type="evidence" value="ECO:0007669"/>
    <property type="project" value="UniProtKB-KW"/>
</dbReference>
<dbReference type="AlphaFoldDB" id="A0A1S1NS65"/>
<accession>A0A1S1NS65</accession>
<sequence length="493" mass="53402">MNASVSLAITLVYLLVALVIGIRARGGRSMARLEEWGVAGRSMSGIVLYLLIGAGSISAYTFMGAPGWAYSKGVPVFYVVIYLSYLAMVAWYFGPKVWALGERFGHVTQADAIRDRYQSPWLGALAALVMSIGTLAYAVLQTIGAAYILNVMSGGAIPRWVGVIVVLSIMAIYLWLSGQRAIGMTNAFQGALMLVIAWLIGLWATHQSTGGWWFGAVFDRLAEQRPEFLTLPGADGRMSFAFWTTSILVSMVSFMPPVWMQWMSARSPDTLRRSATWLPTYYVVILPMVVVGFIGIFALPQLERADTVALTLAMQSMPAALAGLLGAGTLAAAMSSCEPFIHATAVTWARDVVRPALDLSETVTARLARWLLLAIMALIVTPLAIVSPGNLIMILLIGLGFAAQVLPAFIGIFLWPRATPAGVTTGILAGFVVTVLLTVVWRNPLGIHAGFWGLMLNLPLFVMVSLKTRPVAREVTERFFAVMEHVGPGRQRS</sequence>
<evidence type="ECO:0000256" key="3">
    <source>
        <dbReference type="ARBA" id="ARBA00022448"/>
    </source>
</evidence>
<keyword evidence="6" id="KW-0769">Symport</keyword>
<evidence type="ECO:0000313" key="14">
    <source>
        <dbReference type="EMBL" id="QEL09923.1"/>
    </source>
</evidence>
<evidence type="ECO:0000313" key="15">
    <source>
        <dbReference type="Proteomes" id="UP000322553"/>
    </source>
</evidence>
<evidence type="ECO:0000256" key="13">
    <source>
        <dbReference type="RuleBase" id="RU362091"/>
    </source>
</evidence>
<gene>
    <name evidence="14" type="ORF">FY550_01430</name>
</gene>
<proteinExistence type="inferred from homology"/>
<dbReference type="KEGG" id="kuy:FY550_01430"/>
<dbReference type="EMBL" id="CP043420">
    <property type="protein sequence ID" value="QEL09923.1"/>
    <property type="molecule type" value="Genomic_DNA"/>
</dbReference>
<dbReference type="PANTHER" id="PTHR48086:SF3">
    <property type="entry name" value="SODIUM_PROLINE SYMPORTER"/>
    <property type="match status" value="1"/>
</dbReference>
<keyword evidence="15" id="KW-1185">Reference proteome</keyword>
<dbReference type="RefSeq" id="WP_070980987.1">
    <property type="nucleotide sequence ID" value="NZ_CP043420.1"/>
</dbReference>
<evidence type="ECO:0000256" key="4">
    <source>
        <dbReference type="ARBA" id="ARBA00022475"/>
    </source>
</evidence>
<evidence type="ECO:0000256" key="2">
    <source>
        <dbReference type="ARBA" id="ARBA00006434"/>
    </source>
</evidence>
<evidence type="ECO:0000256" key="10">
    <source>
        <dbReference type="ARBA" id="ARBA00023136"/>
    </source>
</evidence>
<reference evidence="14 15" key="1">
    <citation type="submission" date="2019-08" db="EMBL/GenBank/DDBJ databases">
        <title>Complete genome sequence of Kushneria sp. YCWA18, a halophilic phosphate-solubilizing bacterium isolated from Daqiao saltern in China.</title>
        <authorList>
            <person name="Du G.-X."/>
            <person name="Qu L.-Y."/>
        </authorList>
    </citation>
    <scope>NUCLEOTIDE SEQUENCE [LARGE SCALE GENOMIC DNA]</scope>
    <source>
        <strain evidence="14 15">YCWA18</strain>
    </source>
</reference>